<dbReference type="HOGENOM" id="CLU_2009804_0_0_1"/>
<dbReference type="AlphaFoldDB" id="J3M5L6"/>
<organism evidence="1">
    <name type="scientific">Oryza brachyantha</name>
    <name type="common">malo sina</name>
    <dbReference type="NCBI Taxonomy" id="4533"/>
    <lineage>
        <taxon>Eukaryota</taxon>
        <taxon>Viridiplantae</taxon>
        <taxon>Streptophyta</taxon>
        <taxon>Embryophyta</taxon>
        <taxon>Tracheophyta</taxon>
        <taxon>Spermatophyta</taxon>
        <taxon>Magnoliopsida</taxon>
        <taxon>Liliopsida</taxon>
        <taxon>Poales</taxon>
        <taxon>Poaceae</taxon>
        <taxon>BOP clade</taxon>
        <taxon>Oryzoideae</taxon>
        <taxon>Oryzeae</taxon>
        <taxon>Oryzinae</taxon>
        <taxon>Oryza</taxon>
    </lineage>
</organism>
<name>J3M5L6_ORYBR</name>
<dbReference type="Gramene" id="OB05G18900.1">
    <property type="protein sequence ID" value="OB05G18900.1"/>
    <property type="gene ID" value="OB05G18900"/>
</dbReference>
<reference evidence="1" key="2">
    <citation type="submission" date="2013-04" db="UniProtKB">
        <authorList>
            <consortium name="EnsemblPlants"/>
        </authorList>
    </citation>
    <scope>IDENTIFICATION</scope>
</reference>
<accession>J3M5L6</accession>
<protein>
    <submittedName>
        <fullName evidence="1">Uncharacterized protein</fullName>
    </submittedName>
</protein>
<evidence type="ECO:0000313" key="2">
    <source>
        <dbReference type="Proteomes" id="UP000006038"/>
    </source>
</evidence>
<reference evidence="1" key="1">
    <citation type="journal article" date="2013" name="Nat. Commun.">
        <title>Whole-genome sequencing of Oryza brachyantha reveals mechanisms underlying Oryza genome evolution.</title>
        <authorList>
            <person name="Chen J."/>
            <person name="Huang Q."/>
            <person name="Gao D."/>
            <person name="Wang J."/>
            <person name="Lang Y."/>
            <person name="Liu T."/>
            <person name="Li B."/>
            <person name="Bai Z."/>
            <person name="Luis Goicoechea J."/>
            <person name="Liang C."/>
            <person name="Chen C."/>
            <person name="Zhang W."/>
            <person name="Sun S."/>
            <person name="Liao Y."/>
            <person name="Zhang X."/>
            <person name="Yang L."/>
            <person name="Song C."/>
            <person name="Wang M."/>
            <person name="Shi J."/>
            <person name="Liu G."/>
            <person name="Liu J."/>
            <person name="Zhou H."/>
            <person name="Zhou W."/>
            <person name="Yu Q."/>
            <person name="An N."/>
            <person name="Chen Y."/>
            <person name="Cai Q."/>
            <person name="Wang B."/>
            <person name="Liu B."/>
            <person name="Min J."/>
            <person name="Huang Y."/>
            <person name="Wu H."/>
            <person name="Li Z."/>
            <person name="Zhang Y."/>
            <person name="Yin Y."/>
            <person name="Song W."/>
            <person name="Jiang J."/>
            <person name="Jackson S.A."/>
            <person name="Wing R.A."/>
            <person name="Wang J."/>
            <person name="Chen M."/>
        </authorList>
    </citation>
    <scope>NUCLEOTIDE SEQUENCE [LARGE SCALE GENOMIC DNA]</scope>
    <source>
        <strain evidence="1">cv. IRGC 101232</strain>
    </source>
</reference>
<proteinExistence type="predicted"/>
<evidence type="ECO:0000313" key="1">
    <source>
        <dbReference type="EnsemblPlants" id="OB05G18900.1"/>
    </source>
</evidence>
<dbReference type="Proteomes" id="UP000006038">
    <property type="component" value="Chromosome 5"/>
</dbReference>
<dbReference type="EnsemblPlants" id="OB05G18900.1">
    <property type="protein sequence ID" value="OB05G18900.1"/>
    <property type="gene ID" value="OB05G18900"/>
</dbReference>
<keyword evidence="2" id="KW-1185">Reference proteome</keyword>
<sequence length="124" mass="13341">MVGIIQRFILNTKCTTSLFPSYHIPNSLFNQHPRMVNAAHSCSLAGILVFEERMMTWSASRVGNDSKISSCGRAVATKTSTELVRAKSHPNSTNLAGGTGCSLPRGHHTLHHAVAMADAPRLAS</sequence>